<accession>A0A2A6B3H8</accession>
<dbReference type="AlphaFoldDB" id="A0A2A6B3H8"/>
<evidence type="ECO:0000256" key="1">
    <source>
        <dbReference type="SAM" id="MobiDB-lite"/>
    </source>
</evidence>
<evidence type="ECO:0000313" key="3">
    <source>
        <dbReference type="Proteomes" id="UP000005239"/>
    </source>
</evidence>
<accession>A0A8R1UW04</accession>
<reference evidence="2" key="2">
    <citation type="submission" date="2022-06" db="UniProtKB">
        <authorList>
            <consortium name="EnsemblMetazoa"/>
        </authorList>
    </citation>
    <scope>IDENTIFICATION</scope>
    <source>
        <strain evidence="2">PS312</strain>
    </source>
</reference>
<keyword evidence="3" id="KW-1185">Reference proteome</keyword>
<sequence length="123" mass="14048">MNDDSERSSLASDYFYSSLERRALERKVQNDRSCARRSSAVLKMIARATSARALFARAMNERGRSSDERSRGTLERTTLMKSLEDPAISEDPSSTPKGKSKTANRTKMVRLAIFEQRQKKRKK</sequence>
<evidence type="ECO:0000313" key="2">
    <source>
        <dbReference type="EnsemblMetazoa" id="PPA39493.1"/>
    </source>
</evidence>
<dbReference type="EnsemblMetazoa" id="PPA39493.1">
    <property type="protein sequence ID" value="PPA39493.1"/>
    <property type="gene ID" value="WBGene00277862"/>
</dbReference>
<name>A0A2A6B3H8_PRIPA</name>
<proteinExistence type="predicted"/>
<reference evidence="3" key="1">
    <citation type="journal article" date="2008" name="Nat. Genet.">
        <title>The Pristionchus pacificus genome provides a unique perspective on nematode lifestyle and parasitism.</title>
        <authorList>
            <person name="Dieterich C."/>
            <person name="Clifton S.W."/>
            <person name="Schuster L.N."/>
            <person name="Chinwalla A."/>
            <person name="Delehaunty K."/>
            <person name="Dinkelacker I."/>
            <person name="Fulton L."/>
            <person name="Fulton R."/>
            <person name="Godfrey J."/>
            <person name="Minx P."/>
            <person name="Mitreva M."/>
            <person name="Roeseler W."/>
            <person name="Tian H."/>
            <person name="Witte H."/>
            <person name="Yang S.P."/>
            <person name="Wilson R.K."/>
            <person name="Sommer R.J."/>
        </authorList>
    </citation>
    <scope>NUCLEOTIDE SEQUENCE [LARGE SCALE GENOMIC DNA]</scope>
    <source>
        <strain evidence="3">PS312</strain>
    </source>
</reference>
<feature type="compositionally biased region" description="Basic residues" evidence="1">
    <location>
        <begin position="98"/>
        <end position="108"/>
    </location>
</feature>
<organism evidence="2 3">
    <name type="scientific">Pristionchus pacificus</name>
    <name type="common">Parasitic nematode worm</name>
    <dbReference type="NCBI Taxonomy" id="54126"/>
    <lineage>
        <taxon>Eukaryota</taxon>
        <taxon>Metazoa</taxon>
        <taxon>Ecdysozoa</taxon>
        <taxon>Nematoda</taxon>
        <taxon>Chromadorea</taxon>
        <taxon>Rhabditida</taxon>
        <taxon>Rhabditina</taxon>
        <taxon>Diplogasteromorpha</taxon>
        <taxon>Diplogasteroidea</taxon>
        <taxon>Neodiplogasteridae</taxon>
        <taxon>Pristionchus</taxon>
    </lineage>
</organism>
<gene>
    <name evidence="2" type="primary">WBGene00277862</name>
</gene>
<feature type="compositionally biased region" description="Basic and acidic residues" evidence="1">
    <location>
        <begin position="59"/>
        <end position="74"/>
    </location>
</feature>
<feature type="region of interest" description="Disordered" evidence="1">
    <location>
        <begin position="58"/>
        <end position="108"/>
    </location>
</feature>
<dbReference type="Proteomes" id="UP000005239">
    <property type="component" value="Unassembled WGS sequence"/>
</dbReference>
<protein>
    <submittedName>
        <fullName evidence="2">Uncharacterized protein</fullName>
    </submittedName>
</protein>